<comment type="subcellular location">
    <subcellularLocation>
        <location evidence="1">Membrane</location>
        <topology evidence="1">Multi-pass membrane protein</topology>
    </subcellularLocation>
</comment>
<evidence type="ECO:0000256" key="3">
    <source>
        <dbReference type="ARBA" id="ARBA00022989"/>
    </source>
</evidence>
<accession>A0A8T3VIH1</accession>
<evidence type="ECO:0000313" key="6">
    <source>
        <dbReference type="EMBL" id="MBE6510972.1"/>
    </source>
</evidence>
<proteinExistence type="predicted"/>
<keyword evidence="4 5" id="KW-0472">Membrane</keyword>
<dbReference type="Proteomes" id="UP000713479">
    <property type="component" value="Unassembled WGS sequence"/>
</dbReference>
<evidence type="ECO:0000256" key="2">
    <source>
        <dbReference type="ARBA" id="ARBA00022692"/>
    </source>
</evidence>
<feature type="transmembrane region" description="Helical" evidence="5">
    <location>
        <begin position="45"/>
        <end position="68"/>
    </location>
</feature>
<evidence type="ECO:0000256" key="1">
    <source>
        <dbReference type="ARBA" id="ARBA00004141"/>
    </source>
</evidence>
<keyword evidence="3 5" id="KW-1133">Transmembrane helix</keyword>
<feature type="transmembrane region" description="Helical" evidence="5">
    <location>
        <begin position="6"/>
        <end position="33"/>
    </location>
</feature>
<keyword evidence="2 5" id="KW-0812">Transmembrane</keyword>
<reference evidence="6" key="1">
    <citation type="submission" date="2019-04" db="EMBL/GenBank/DDBJ databases">
        <title>Evolution of Biomass-Degrading Anaerobic Consortia Revealed by Metagenomics.</title>
        <authorList>
            <person name="Peng X."/>
        </authorList>
    </citation>
    <scope>NUCLEOTIDE SEQUENCE</scope>
    <source>
        <strain evidence="6">SIG13</strain>
    </source>
</reference>
<gene>
    <name evidence="6" type="ORF">E7Z74_06870</name>
</gene>
<evidence type="ECO:0000256" key="4">
    <source>
        <dbReference type="ARBA" id="ARBA00023136"/>
    </source>
</evidence>
<name>A0A8T3VIH1_9EURY</name>
<dbReference type="Pfam" id="PF09685">
    <property type="entry name" value="MamF_MmsF"/>
    <property type="match status" value="1"/>
</dbReference>
<dbReference type="InterPro" id="IPR019109">
    <property type="entry name" value="MamF_MmsF"/>
</dbReference>
<dbReference type="EMBL" id="SUTF01000007">
    <property type="protein sequence ID" value="MBE6510972.1"/>
    <property type="molecule type" value="Genomic_DNA"/>
</dbReference>
<evidence type="ECO:0000256" key="5">
    <source>
        <dbReference type="SAM" id="Phobius"/>
    </source>
</evidence>
<organism evidence="6 7">
    <name type="scientific">Methanobrevibacter millerae</name>
    <dbReference type="NCBI Taxonomy" id="230361"/>
    <lineage>
        <taxon>Archaea</taxon>
        <taxon>Methanobacteriati</taxon>
        <taxon>Methanobacteriota</taxon>
        <taxon>Methanomada group</taxon>
        <taxon>Methanobacteria</taxon>
        <taxon>Methanobacteriales</taxon>
        <taxon>Methanobacteriaceae</taxon>
        <taxon>Methanobrevibacter</taxon>
    </lineage>
</organism>
<dbReference type="AlphaFoldDB" id="A0A8T3VIH1"/>
<protein>
    <submittedName>
        <fullName evidence="6">DUF4870 domain-containing protein</fullName>
    </submittedName>
</protein>
<sequence length="71" mass="7897">MAETKEIIIALVGYILGFLSPIVGIIAGIVIFFTQRENPFLKKQAKFIIVFALIIWAITIICITQGLYPSL</sequence>
<comment type="caution">
    <text evidence="6">The sequence shown here is derived from an EMBL/GenBank/DDBJ whole genome shotgun (WGS) entry which is preliminary data.</text>
</comment>
<evidence type="ECO:0000313" key="7">
    <source>
        <dbReference type="Proteomes" id="UP000713479"/>
    </source>
</evidence>